<accession>A0A058ZAJ5</accession>
<dbReference type="STRING" id="691883.A0A058ZAJ5"/>
<evidence type="ECO:0000256" key="6">
    <source>
        <dbReference type="PROSITE-ProRule" id="PRU00409"/>
    </source>
</evidence>
<gene>
    <name evidence="10" type="ORF">H696_02391</name>
</gene>
<organism evidence="10">
    <name type="scientific">Fonticula alba</name>
    <name type="common">Slime mold</name>
    <dbReference type="NCBI Taxonomy" id="691883"/>
    <lineage>
        <taxon>Eukaryota</taxon>
        <taxon>Rotosphaerida</taxon>
        <taxon>Fonticulaceae</taxon>
        <taxon>Fonticula</taxon>
    </lineage>
</organism>
<dbReference type="InterPro" id="IPR005482">
    <property type="entry name" value="Biotin_COase_C"/>
</dbReference>
<dbReference type="Pfam" id="PF02786">
    <property type="entry name" value="CPSase_L_D2"/>
    <property type="match status" value="1"/>
</dbReference>
<dbReference type="CDD" id="cd06850">
    <property type="entry name" value="biotinyl_domain"/>
    <property type="match status" value="1"/>
</dbReference>
<dbReference type="PROSITE" id="PS00867">
    <property type="entry name" value="CPSASE_2"/>
    <property type="match status" value="1"/>
</dbReference>
<dbReference type="PANTHER" id="PTHR18866">
    <property type="entry name" value="CARBOXYLASE:PYRUVATE/ACETYL-COA/PROPIONYL-COA CARBOXYLASE"/>
    <property type="match status" value="1"/>
</dbReference>
<dbReference type="SUPFAM" id="SSF51246">
    <property type="entry name" value="Rudiment single hybrid motif"/>
    <property type="match status" value="1"/>
</dbReference>
<protein>
    <recommendedName>
        <fullName evidence="12">3-methylcrotonyl-CoA carboxylase alpha subunit</fullName>
    </recommendedName>
</protein>
<dbReference type="PANTHER" id="PTHR18866:SF33">
    <property type="entry name" value="METHYLCROTONOYL-COA CARBOXYLASE SUBUNIT ALPHA, MITOCHONDRIAL-RELATED"/>
    <property type="match status" value="1"/>
</dbReference>
<keyword evidence="3 6" id="KW-0547">Nucleotide-binding</keyword>
<dbReference type="InterPro" id="IPR011054">
    <property type="entry name" value="Rudment_hybrid_motif"/>
</dbReference>
<dbReference type="EMBL" id="KB932203">
    <property type="protein sequence ID" value="KCV71444.1"/>
    <property type="molecule type" value="Genomic_DNA"/>
</dbReference>
<name>A0A058ZAJ5_FONAL</name>
<dbReference type="PROSITE" id="PS50979">
    <property type="entry name" value="BC"/>
    <property type="match status" value="1"/>
</dbReference>
<dbReference type="Pfam" id="PF02785">
    <property type="entry name" value="Biotin_carb_C"/>
    <property type="match status" value="1"/>
</dbReference>
<dbReference type="Gene3D" id="3.30.470.20">
    <property type="entry name" value="ATP-grasp fold, B domain"/>
    <property type="match status" value="1"/>
</dbReference>
<dbReference type="AlphaFoldDB" id="A0A058ZAJ5"/>
<dbReference type="InterPro" id="IPR011761">
    <property type="entry name" value="ATP-grasp"/>
</dbReference>
<feature type="domain" description="ATP-grasp" evidence="8">
    <location>
        <begin position="168"/>
        <end position="367"/>
    </location>
</feature>
<comment type="cofactor">
    <cofactor evidence="1">
        <name>biotin</name>
        <dbReference type="ChEBI" id="CHEBI:57586"/>
    </cofactor>
</comment>
<dbReference type="Pfam" id="PF00289">
    <property type="entry name" value="Biotin_carb_N"/>
    <property type="match status" value="1"/>
</dbReference>
<dbReference type="GO" id="GO:0046872">
    <property type="term" value="F:metal ion binding"/>
    <property type="evidence" value="ECO:0007669"/>
    <property type="project" value="InterPro"/>
</dbReference>
<evidence type="ECO:0000256" key="5">
    <source>
        <dbReference type="ARBA" id="ARBA00023267"/>
    </source>
</evidence>
<dbReference type="PROSITE" id="PS00188">
    <property type="entry name" value="BIOTIN"/>
    <property type="match status" value="1"/>
</dbReference>
<dbReference type="SUPFAM" id="SSF56059">
    <property type="entry name" value="Glutathione synthetase ATP-binding domain-like"/>
    <property type="match status" value="1"/>
</dbReference>
<evidence type="ECO:0000259" key="7">
    <source>
        <dbReference type="PROSITE" id="PS50968"/>
    </source>
</evidence>
<dbReference type="InterPro" id="IPR000089">
    <property type="entry name" value="Biotin_lipoyl"/>
</dbReference>
<dbReference type="Pfam" id="PF00364">
    <property type="entry name" value="Biotin_lipoyl"/>
    <property type="match status" value="1"/>
</dbReference>
<feature type="domain" description="Lipoyl-binding" evidence="7">
    <location>
        <begin position="743"/>
        <end position="823"/>
    </location>
</feature>
<dbReference type="GO" id="GO:0004485">
    <property type="term" value="F:methylcrotonoyl-CoA carboxylase activity"/>
    <property type="evidence" value="ECO:0007669"/>
    <property type="project" value="TreeGrafter"/>
</dbReference>
<dbReference type="GO" id="GO:0005739">
    <property type="term" value="C:mitochondrion"/>
    <property type="evidence" value="ECO:0007669"/>
    <property type="project" value="TreeGrafter"/>
</dbReference>
<dbReference type="InterPro" id="IPR011053">
    <property type="entry name" value="Single_hybrid_motif"/>
</dbReference>
<dbReference type="Proteomes" id="UP000030693">
    <property type="component" value="Unassembled WGS sequence"/>
</dbReference>
<dbReference type="InterPro" id="IPR016185">
    <property type="entry name" value="PreATP-grasp_dom_sf"/>
</dbReference>
<evidence type="ECO:0000259" key="8">
    <source>
        <dbReference type="PROSITE" id="PS50975"/>
    </source>
</evidence>
<dbReference type="RefSeq" id="XP_009494567.1">
    <property type="nucleotide sequence ID" value="XM_009496292.1"/>
</dbReference>
<dbReference type="InterPro" id="IPR005481">
    <property type="entry name" value="BC-like_N"/>
</dbReference>
<dbReference type="InterPro" id="IPR001882">
    <property type="entry name" value="Biotin_BS"/>
</dbReference>
<dbReference type="InterPro" id="IPR011764">
    <property type="entry name" value="Biotin_carboxylation_dom"/>
</dbReference>
<dbReference type="OrthoDB" id="196847at2759"/>
<feature type="domain" description="Biotin carboxylation" evidence="9">
    <location>
        <begin position="49"/>
        <end position="532"/>
    </location>
</feature>
<evidence type="ECO:0000256" key="2">
    <source>
        <dbReference type="ARBA" id="ARBA00022598"/>
    </source>
</evidence>
<dbReference type="PROSITE" id="PS50968">
    <property type="entry name" value="BIOTINYL_LIPOYL"/>
    <property type="match status" value="1"/>
</dbReference>
<keyword evidence="4 6" id="KW-0067">ATP-binding</keyword>
<evidence type="ECO:0000256" key="3">
    <source>
        <dbReference type="ARBA" id="ARBA00022741"/>
    </source>
</evidence>
<reference evidence="10" key="1">
    <citation type="submission" date="2013-04" db="EMBL/GenBank/DDBJ databases">
        <title>The Genome Sequence of Fonticula alba ATCC 38817.</title>
        <authorList>
            <consortium name="The Broad Institute Genomics Platform"/>
            <person name="Russ C."/>
            <person name="Cuomo C."/>
            <person name="Burger G."/>
            <person name="Gray M.W."/>
            <person name="Holland P.W.H."/>
            <person name="King N."/>
            <person name="Lang F.B.F."/>
            <person name="Roger A.J."/>
            <person name="Ruiz-Trillo I."/>
            <person name="Brown M."/>
            <person name="Walker B."/>
            <person name="Young S."/>
            <person name="Zeng Q."/>
            <person name="Gargeya S."/>
            <person name="Fitzgerald M."/>
            <person name="Haas B."/>
            <person name="Abouelleil A."/>
            <person name="Allen A.W."/>
            <person name="Alvarado L."/>
            <person name="Arachchi H.M."/>
            <person name="Berlin A.M."/>
            <person name="Chapman S.B."/>
            <person name="Gainer-Dewar J."/>
            <person name="Goldberg J."/>
            <person name="Griggs A."/>
            <person name="Gujja S."/>
            <person name="Hansen M."/>
            <person name="Howarth C."/>
            <person name="Imamovic A."/>
            <person name="Ireland A."/>
            <person name="Larimer J."/>
            <person name="McCowan C."/>
            <person name="Murphy C."/>
            <person name="Pearson M."/>
            <person name="Poon T.W."/>
            <person name="Priest M."/>
            <person name="Roberts A."/>
            <person name="Saif S."/>
            <person name="Shea T."/>
            <person name="Sisk P."/>
            <person name="Sykes S."/>
            <person name="Wortman J."/>
            <person name="Nusbaum C."/>
            <person name="Birren B."/>
        </authorList>
    </citation>
    <scope>NUCLEOTIDE SEQUENCE [LARGE SCALE GENOMIC DNA]</scope>
    <source>
        <strain evidence="10">ATCC 38817</strain>
    </source>
</reference>
<dbReference type="SUPFAM" id="SSF51230">
    <property type="entry name" value="Single hybrid motif"/>
    <property type="match status" value="1"/>
</dbReference>
<dbReference type="SUPFAM" id="SSF52440">
    <property type="entry name" value="PreATP-grasp domain"/>
    <property type="match status" value="1"/>
</dbReference>
<dbReference type="InterPro" id="IPR005479">
    <property type="entry name" value="CPAse_ATP-bd"/>
</dbReference>
<sequence length="831" mass="89324">MFRLVSGVRPTFKGISPFSSALRHSSLGAARYFASVSEDDLAKARAKPLFNTILIANRGEIACRVIRSARRLGIRTVAVYSDADRNSLHTRLADEAYHIGPSPSADSYLRSDRILEVAAKTGAQAIHPGYGFLSENAAFAELCSSRGITFIGPPPQAIRDMGSKSASKRIMSEAGVPVVPGYHGDNQDDAHLAAEAEAIGFPVLIKAVMGGGGKGMRIVERAEDFPEALESARRESRNSFADDRVLVEKYLQRPRHVEVQVFGDTLGNVVHLHERDCSVQRRHQKVIEEAPAPNLSAEVRAELGRQAVAAARAVGYVGAGTVEFIMDADRPENFYFMEMNTRLQVEHPVTELVTGADLVAWQLEIASGRPLSRSQSEIPCRGHSFEARIYAENPENNFMPDTGRLVHLSTPVPNCDASLGLGSLNRFPAIETDGQPKAGLELTDGFDMAPLTRVESGVRAGDEVSVFYDPMIAKLVVWDTDREAALRRLNDALDRYHVVGPRTNLSFLRRLASHPAFAGAELETGFIDLHRDSLFPEGTTSDSPGPISLESVVQATLHLLLEENKQTAASASSSQFPASPTWSSGAFQTNLLTSRVFNFNVPTAAGAASTDPASKIAVTVTYQADGSYRMEVVGERLASAGTAAGTAADPIILENVRGSRIPAHGNEVGGSVAPGGTAGELVTDLLQSEWAQHLGTARVVARQLGDESQSIQPERELHILRARDSARHVLRLDVPKFVSKLEEGADGASGAGGFGSVLAPMPCKVTNVSVAAGDIVSRGQTLMVVEAMKMEHVVRSPSDARVARVVHAVGDLVGERRPLVVLEPIEGEEEK</sequence>
<keyword evidence="11" id="KW-1185">Reference proteome</keyword>
<dbReference type="FunFam" id="3.40.50.20:FF:000010">
    <property type="entry name" value="Propionyl-CoA carboxylase subunit alpha"/>
    <property type="match status" value="1"/>
</dbReference>
<evidence type="ECO:0000313" key="11">
    <source>
        <dbReference type="Proteomes" id="UP000030693"/>
    </source>
</evidence>
<evidence type="ECO:0000259" key="9">
    <source>
        <dbReference type="PROSITE" id="PS50979"/>
    </source>
</evidence>
<dbReference type="PROSITE" id="PS50975">
    <property type="entry name" value="ATP_GRASP"/>
    <property type="match status" value="1"/>
</dbReference>
<dbReference type="Gene3D" id="2.40.50.100">
    <property type="match status" value="1"/>
</dbReference>
<evidence type="ECO:0000256" key="4">
    <source>
        <dbReference type="ARBA" id="ARBA00022840"/>
    </source>
</evidence>
<dbReference type="eggNOG" id="KOG0238">
    <property type="taxonomic scope" value="Eukaryota"/>
</dbReference>
<evidence type="ECO:0000256" key="1">
    <source>
        <dbReference type="ARBA" id="ARBA00001953"/>
    </source>
</evidence>
<dbReference type="GO" id="GO:0005524">
    <property type="term" value="F:ATP binding"/>
    <property type="evidence" value="ECO:0007669"/>
    <property type="project" value="UniProtKB-UniRule"/>
</dbReference>
<dbReference type="InterPro" id="IPR050856">
    <property type="entry name" value="Biotin_carboxylase_complex"/>
</dbReference>
<evidence type="ECO:0000313" key="10">
    <source>
        <dbReference type="EMBL" id="KCV71444.1"/>
    </source>
</evidence>
<evidence type="ECO:0008006" key="12">
    <source>
        <dbReference type="Google" id="ProtNLM"/>
    </source>
</evidence>
<proteinExistence type="predicted"/>
<dbReference type="GeneID" id="20527116"/>
<dbReference type="FunFam" id="3.30.1490.20:FF:000003">
    <property type="entry name" value="acetyl-CoA carboxylase isoform X1"/>
    <property type="match status" value="1"/>
</dbReference>
<keyword evidence="2" id="KW-0436">Ligase</keyword>
<keyword evidence="5" id="KW-0092">Biotin</keyword>
<dbReference type="SMART" id="SM00878">
    <property type="entry name" value="Biotin_carb_C"/>
    <property type="match status" value="1"/>
</dbReference>